<protein>
    <submittedName>
        <fullName evidence="2">Trafficking protein particle complex subunit 11</fullName>
    </submittedName>
</protein>
<dbReference type="PANTHER" id="PTHR14374:SF0">
    <property type="entry name" value="TRAFFICKING PROTEIN PARTICLE COMPLEX SUBUNIT 11"/>
    <property type="match status" value="1"/>
</dbReference>
<gene>
    <name evidence="2" type="ORF">M0811_06886</name>
</gene>
<dbReference type="OrthoDB" id="6278596at2759"/>
<dbReference type="InterPro" id="IPR021773">
    <property type="entry name" value="TPC11"/>
</dbReference>
<dbReference type="Pfam" id="PF11817">
    <property type="entry name" value="Foie-gras_1"/>
    <property type="match status" value="1"/>
</dbReference>
<reference evidence="2" key="1">
    <citation type="submission" date="2022-10" db="EMBL/GenBank/DDBJ databases">
        <title>Novel sulphate-reducing endosymbionts in the free-living metamonad Anaeramoeba.</title>
        <authorList>
            <person name="Jerlstrom-Hultqvist J."/>
            <person name="Cepicka I."/>
            <person name="Gallot-Lavallee L."/>
            <person name="Salas-Leiva D."/>
            <person name="Curtis B.A."/>
            <person name="Zahonova K."/>
            <person name="Pipaliya S."/>
            <person name="Dacks J."/>
            <person name="Roger A.J."/>
        </authorList>
    </citation>
    <scope>NUCLEOTIDE SEQUENCE</scope>
    <source>
        <strain evidence="2">BMAN</strain>
    </source>
</reference>
<proteinExistence type="predicted"/>
<dbReference type="EMBL" id="JAPDFW010000063">
    <property type="protein sequence ID" value="KAJ5076024.1"/>
    <property type="molecule type" value="Genomic_DNA"/>
</dbReference>
<comment type="caution">
    <text evidence="2">The sequence shown here is derived from an EMBL/GenBank/DDBJ whole genome shotgun (WGS) entry which is preliminary data.</text>
</comment>
<evidence type="ECO:0000259" key="1">
    <source>
        <dbReference type="Pfam" id="PF11817"/>
    </source>
</evidence>
<keyword evidence="3" id="KW-1185">Reference proteome</keyword>
<accession>A0A9Q0LP89</accession>
<dbReference type="AlphaFoldDB" id="A0A9Q0LP89"/>
<dbReference type="PANTHER" id="PTHR14374">
    <property type="entry name" value="FOIE GRAS"/>
    <property type="match status" value="1"/>
</dbReference>
<feature type="domain" description="Trafficking protein particle complex subunit 11" evidence="1">
    <location>
        <begin position="245"/>
        <end position="497"/>
    </location>
</feature>
<organism evidence="2 3">
    <name type="scientific">Anaeramoeba ignava</name>
    <name type="common">Anaerobic marine amoeba</name>
    <dbReference type="NCBI Taxonomy" id="1746090"/>
    <lineage>
        <taxon>Eukaryota</taxon>
        <taxon>Metamonada</taxon>
        <taxon>Anaeramoebidae</taxon>
        <taxon>Anaeramoeba</taxon>
    </lineage>
</organism>
<name>A0A9Q0LP89_ANAIG</name>
<dbReference type="Proteomes" id="UP001149090">
    <property type="component" value="Unassembled WGS sequence"/>
</dbReference>
<evidence type="ECO:0000313" key="3">
    <source>
        <dbReference type="Proteomes" id="UP001149090"/>
    </source>
</evidence>
<evidence type="ECO:0000313" key="2">
    <source>
        <dbReference type="EMBL" id="KAJ5076024.1"/>
    </source>
</evidence>
<sequence>MEFYPKEISQDPNILVGLNGVKELCELIQQKLKSNLKFVEFTGMKPRKKKEQINERKETKGIINSKWLYSQLNIYPSVVISCHTFDPYQGINENEIIEQMKFLSQNSERRLFKSIILLFHCTTEKVLTESFEEKISSLKKKQQFEYKKMEILYYRTTEENQDLQKIQELIRDFANKIFEKEIQKIKKILDHLNQKETPINLAKYYFKMGFFLERKNNRKKAITIYKKCYGKIQSFIDEKLTTPSELKAVSEVVNICILRILFRQKNTKEAFKQFQKHMIFTKKLNPQPEEYSFIQYEYISQQYLVLAHFVKPFSKSHSSSHLLHWQNFGFFINIAVDFAIKRQKIVQNLISKFGQNIQSTQLISQMKTHHKRLFDIPNIEFIGKIEEKVSFYQELKNEQNFNHSNHILNLLNQAKLYYSKKREGFRNIKLVIEEKIADQLFQNRSIENSLETLSEISNSLRQNQWWSLLSPCLLKINQCQSILKNSSAFVYSILELLLPKMDIKQEQREKFQEILEQFLENPESFSLKRFPKTEIIRINEKSPLFNLVKIKIQFSKIKCKQNENFSFQTFMTSYFPKKIKFRKIEFHFNSTKYNRIIESTQEKVLELEPEKPFKMEFNYKAIKIEKIKCTEMTFFLGTSNNEIAFKLNPFEIAENQEFDPYRSSSRPFIDIIMPKTDTTMEISSEECPIVNEFFPIKIIIKTISENIESAELVLDANSKQKKCNIWDESLSKRINGDRIALSKIPPNSTLEKIVHLQARNEGHQVIHSRLDYKLLAGNPTSIFSEKNLQVQEPFSTSFQFLSPNFKFSSNSIPSLSFPTRFFLLVCFETLVDFPLEIVKCELALNSPFKEISNQSVDIKQKKNSQNGIKNVKFSKLFCIIPPIKILKTSTFQLGKITLGFYRKNTISLENQKIFNSKQKFLVSSSSRIPSIQIHKKSLVVDVNVPKKTVIGKVFKMVLLIENYSHTQRNIKIEVDSDHDNESYYFSGLSLTNLTILPRAQMKHVFLFVMFKEGLISLPQIQLKEELPNKDSRLLPISKEINEIYVYPNLIKK</sequence>